<organism evidence="7 8">
    <name type="scientific">Nocardiopsis rhodophaea</name>
    <dbReference type="NCBI Taxonomy" id="280238"/>
    <lineage>
        <taxon>Bacteria</taxon>
        <taxon>Bacillati</taxon>
        <taxon>Actinomycetota</taxon>
        <taxon>Actinomycetes</taxon>
        <taxon>Streptosporangiales</taxon>
        <taxon>Nocardiopsidaceae</taxon>
        <taxon>Nocardiopsis</taxon>
    </lineage>
</organism>
<dbReference type="InterPro" id="IPR005158">
    <property type="entry name" value="BTAD"/>
</dbReference>
<dbReference type="SUPFAM" id="SSF48452">
    <property type="entry name" value="TPR-like"/>
    <property type="match status" value="1"/>
</dbReference>
<proteinExistence type="inferred from homology"/>
<comment type="similarity">
    <text evidence="1">Belongs to the AfsR/DnrI/RedD regulatory family.</text>
</comment>
<comment type="caution">
    <text evidence="7">The sequence shown here is derived from an EMBL/GenBank/DDBJ whole genome shotgun (WGS) entry which is preliminary data.</text>
</comment>
<dbReference type="Gene3D" id="1.25.40.10">
    <property type="entry name" value="Tetratricopeptide repeat domain"/>
    <property type="match status" value="1"/>
</dbReference>
<dbReference type="InterPro" id="IPR016032">
    <property type="entry name" value="Sig_transdc_resp-reg_C-effctor"/>
</dbReference>
<dbReference type="InterPro" id="IPR051677">
    <property type="entry name" value="AfsR-DnrI-RedD_regulator"/>
</dbReference>
<dbReference type="SUPFAM" id="SSF46894">
    <property type="entry name" value="C-terminal effector domain of the bipartite response regulators"/>
    <property type="match status" value="1"/>
</dbReference>
<feature type="domain" description="OmpR/PhoB-type" evidence="6">
    <location>
        <begin position="25"/>
        <end position="129"/>
    </location>
</feature>
<dbReference type="CDD" id="cd15831">
    <property type="entry name" value="BTAD"/>
    <property type="match status" value="1"/>
</dbReference>
<dbReference type="PROSITE" id="PS51755">
    <property type="entry name" value="OMPR_PHOB"/>
    <property type="match status" value="1"/>
</dbReference>
<evidence type="ECO:0000313" key="7">
    <source>
        <dbReference type="EMBL" id="GAA2009496.1"/>
    </source>
</evidence>
<dbReference type="PANTHER" id="PTHR35807:SF1">
    <property type="entry name" value="TRANSCRIPTIONAL REGULATOR REDD"/>
    <property type="match status" value="1"/>
</dbReference>
<dbReference type="Gene3D" id="1.10.10.10">
    <property type="entry name" value="Winged helix-like DNA-binding domain superfamily/Winged helix DNA-binding domain"/>
    <property type="match status" value="1"/>
</dbReference>
<dbReference type="SMART" id="SM01043">
    <property type="entry name" value="BTAD"/>
    <property type="match status" value="1"/>
</dbReference>
<sequence>MDIENIDTSTVFTNMIEVVNNPLGHRLPWMEKMRYQTLGTLEVISEQNSYSPGGSKMRQVLALLLVNANTVVGTEAIIDELWKNDPPRSVTTTLQTYIYQLRKAFKREFPDENIGDILITHAPGYKLRIPLDRIDATGFEKSAREGRALFDDGRYADAQDRFASALSLWQGEFMENVTRGRRLHSHAVLLEELKIETLQLKIAAEMRLGRNHEVISELRSLTEHHPLNEWFYGQLMCALARAGRRGEALHVYQRLRYKLNSDLGLDPSAEIKRLHVEILNDEEGIRGVDSSSISVLDIAAIGRS</sequence>
<dbReference type="Pfam" id="PF00486">
    <property type="entry name" value="Trans_reg_C"/>
    <property type="match status" value="1"/>
</dbReference>
<evidence type="ECO:0000313" key="8">
    <source>
        <dbReference type="Proteomes" id="UP001501585"/>
    </source>
</evidence>
<evidence type="ECO:0000259" key="6">
    <source>
        <dbReference type="PROSITE" id="PS51755"/>
    </source>
</evidence>
<keyword evidence="4" id="KW-0804">Transcription</keyword>
<reference evidence="7 8" key="1">
    <citation type="journal article" date="2019" name="Int. J. Syst. Evol. Microbiol.">
        <title>The Global Catalogue of Microorganisms (GCM) 10K type strain sequencing project: providing services to taxonomists for standard genome sequencing and annotation.</title>
        <authorList>
            <consortium name="The Broad Institute Genomics Platform"/>
            <consortium name="The Broad Institute Genome Sequencing Center for Infectious Disease"/>
            <person name="Wu L."/>
            <person name="Ma J."/>
        </authorList>
    </citation>
    <scope>NUCLEOTIDE SEQUENCE [LARGE SCALE GENOMIC DNA]</scope>
    <source>
        <strain evidence="7 8">JCM 15313</strain>
    </source>
</reference>
<accession>A0ABN2THQ4</accession>
<evidence type="ECO:0000256" key="3">
    <source>
        <dbReference type="ARBA" id="ARBA00023125"/>
    </source>
</evidence>
<keyword evidence="8" id="KW-1185">Reference proteome</keyword>
<dbReference type="PANTHER" id="PTHR35807">
    <property type="entry name" value="TRANSCRIPTIONAL REGULATOR REDD-RELATED"/>
    <property type="match status" value="1"/>
</dbReference>
<dbReference type="InterPro" id="IPR001867">
    <property type="entry name" value="OmpR/PhoB-type_DNA-bd"/>
</dbReference>
<protein>
    <submittedName>
        <fullName evidence="7">AfsR/SARP family transcriptional regulator</fullName>
    </submittedName>
</protein>
<gene>
    <name evidence="7" type="ORF">GCM10009799_41730</name>
</gene>
<dbReference type="InterPro" id="IPR011990">
    <property type="entry name" value="TPR-like_helical_dom_sf"/>
</dbReference>
<evidence type="ECO:0000256" key="5">
    <source>
        <dbReference type="PROSITE-ProRule" id="PRU01091"/>
    </source>
</evidence>
<dbReference type="RefSeq" id="WP_344108506.1">
    <property type="nucleotide sequence ID" value="NZ_BAAAPC010000020.1"/>
</dbReference>
<evidence type="ECO:0000256" key="1">
    <source>
        <dbReference type="ARBA" id="ARBA00005820"/>
    </source>
</evidence>
<dbReference type="SMART" id="SM00862">
    <property type="entry name" value="Trans_reg_C"/>
    <property type="match status" value="1"/>
</dbReference>
<dbReference type="EMBL" id="BAAAPC010000020">
    <property type="protein sequence ID" value="GAA2009496.1"/>
    <property type="molecule type" value="Genomic_DNA"/>
</dbReference>
<name>A0ABN2THQ4_9ACTN</name>
<evidence type="ECO:0000256" key="2">
    <source>
        <dbReference type="ARBA" id="ARBA00023015"/>
    </source>
</evidence>
<evidence type="ECO:0000256" key="4">
    <source>
        <dbReference type="ARBA" id="ARBA00023163"/>
    </source>
</evidence>
<dbReference type="InterPro" id="IPR036388">
    <property type="entry name" value="WH-like_DNA-bd_sf"/>
</dbReference>
<dbReference type="Proteomes" id="UP001501585">
    <property type="component" value="Unassembled WGS sequence"/>
</dbReference>
<feature type="DNA-binding region" description="OmpR/PhoB-type" evidence="5">
    <location>
        <begin position="25"/>
        <end position="129"/>
    </location>
</feature>
<dbReference type="Pfam" id="PF03704">
    <property type="entry name" value="BTAD"/>
    <property type="match status" value="1"/>
</dbReference>
<keyword evidence="2" id="KW-0805">Transcription regulation</keyword>
<keyword evidence="3 5" id="KW-0238">DNA-binding</keyword>